<sequence length="89" mass="10717">MILTFTTTKPGFLVIVANMEEVSKRLDRFAICDHCRQESGMGYYIAILRLWYCKECYEEWSRIATIRFRGDIPTEERNYREMIDRLKPK</sequence>
<name>A0AAT9J8F6_9CAUD</name>
<proteinExistence type="predicted"/>
<organism evidence="1">
    <name type="scientific">Porphyromonas phage phage017a_JCVISC001</name>
    <dbReference type="NCBI Taxonomy" id="3154107"/>
    <lineage>
        <taxon>Viruses</taxon>
        <taxon>Duplodnaviria</taxon>
        <taxon>Heunggongvirae</taxon>
        <taxon>Uroviricota</taxon>
        <taxon>Caudoviricetes</taxon>
        <taxon>Nixviridae</taxon>
        <taxon>Dewhirstvirus</taxon>
        <taxon>Dewhirstvirus pging00K</taxon>
    </lineage>
</organism>
<accession>A0AAT9J8F6</accession>
<reference evidence="1" key="2">
    <citation type="submission" date="2024-05" db="EMBL/GenBank/DDBJ databases">
        <authorList>
            <person name="Matrishin C.B."/>
            <person name="Kauffman K.M."/>
        </authorList>
    </citation>
    <scope>NUCLEOTIDE SEQUENCE</scope>
</reference>
<reference evidence="1" key="1">
    <citation type="journal article" date="2023" name="Microbiome">
        <title>Phages are unrecognized players in the ecology of the oral pathogen Porphyromonas gingivalis.</title>
        <authorList>
            <person name="Matrishin C.B."/>
            <person name="Haase E.M."/>
            <person name="Dewhirst F.E."/>
            <person name="Mark Welch J.L."/>
            <person name="Miranda-Sanchez F."/>
            <person name="Chen T."/>
            <person name="MacFarland D.C."/>
            <person name="Kauffman K.M."/>
        </authorList>
    </citation>
    <scope>NUCLEOTIDE SEQUENCE</scope>
</reference>
<protein>
    <submittedName>
        <fullName evidence="1">Demethylase</fullName>
    </submittedName>
</protein>
<evidence type="ECO:0000313" key="1">
    <source>
        <dbReference type="EMBL" id="DBA55362.1"/>
    </source>
</evidence>
<dbReference type="EMBL" id="BK068098">
    <property type="protein sequence ID" value="DBA55362.1"/>
    <property type="molecule type" value="Genomic_DNA"/>
</dbReference>